<dbReference type="EMBL" id="CP063849">
    <property type="protein sequence ID" value="QOY90962.1"/>
    <property type="molecule type" value="Genomic_DNA"/>
</dbReference>
<proteinExistence type="predicted"/>
<sequence>MNSFGPNMLLAKELIEAGYKEPVRQFFDECSLFWRLDRGRLKSWAAVMDSNQMPNFGANLIY</sequence>
<reference evidence="1 2" key="1">
    <citation type="submission" date="2020-10" db="EMBL/GenBank/DDBJ databases">
        <title>Complete genome sequence of Paludibaculum fermentans P105T, a facultatively anaerobic acidobacterium capable of dissimilatory Fe(III) reduction.</title>
        <authorList>
            <person name="Dedysh S.N."/>
            <person name="Beletsky A.V."/>
            <person name="Kulichevskaya I.S."/>
            <person name="Mardanov A.V."/>
            <person name="Ravin N.V."/>
        </authorList>
    </citation>
    <scope>NUCLEOTIDE SEQUENCE [LARGE SCALE GENOMIC DNA]</scope>
    <source>
        <strain evidence="1 2">P105</strain>
    </source>
</reference>
<evidence type="ECO:0000313" key="2">
    <source>
        <dbReference type="Proteomes" id="UP000593892"/>
    </source>
</evidence>
<dbReference type="RefSeq" id="WP_194452619.1">
    <property type="nucleotide sequence ID" value="NZ_CP063849.1"/>
</dbReference>
<dbReference type="Proteomes" id="UP000593892">
    <property type="component" value="Chromosome"/>
</dbReference>
<name>A0A7S7NW93_PALFE</name>
<evidence type="ECO:0000313" key="1">
    <source>
        <dbReference type="EMBL" id="QOY90962.1"/>
    </source>
</evidence>
<accession>A0A7S7NW93</accession>
<gene>
    <name evidence="1" type="ORF">IRI77_13745</name>
</gene>
<keyword evidence="2" id="KW-1185">Reference proteome</keyword>
<dbReference type="KEGG" id="pfer:IRI77_13745"/>
<protein>
    <submittedName>
        <fullName evidence="1">Uncharacterized protein</fullName>
    </submittedName>
</protein>
<organism evidence="1 2">
    <name type="scientific">Paludibaculum fermentans</name>
    <dbReference type="NCBI Taxonomy" id="1473598"/>
    <lineage>
        <taxon>Bacteria</taxon>
        <taxon>Pseudomonadati</taxon>
        <taxon>Acidobacteriota</taxon>
        <taxon>Terriglobia</taxon>
        <taxon>Bryobacterales</taxon>
        <taxon>Bryobacteraceae</taxon>
        <taxon>Paludibaculum</taxon>
    </lineage>
</organism>
<dbReference type="AlphaFoldDB" id="A0A7S7NW93"/>